<evidence type="ECO:0000256" key="1">
    <source>
        <dbReference type="PIRNR" id="PIRNR012702"/>
    </source>
</evidence>
<dbReference type="GO" id="GO:0006508">
    <property type="term" value="P:proteolysis"/>
    <property type="evidence" value="ECO:0007669"/>
    <property type="project" value="UniProtKB-KW"/>
</dbReference>
<comment type="function">
    <text evidence="1">Involved in peptidolytic degradation of cyclic heptapeptide hepatotoxin microcystin (MC).</text>
</comment>
<evidence type="ECO:0000259" key="2">
    <source>
        <dbReference type="Pfam" id="PF07171"/>
    </source>
</evidence>
<dbReference type="EMBL" id="BSFE01000009">
    <property type="protein sequence ID" value="GLK53299.1"/>
    <property type="molecule type" value="Genomic_DNA"/>
</dbReference>
<comment type="cofactor">
    <cofactor evidence="1">
        <name>Zn(2+)</name>
        <dbReference type="ChEBI" id="CHEBI:29105"/>
    </cofactor>
    <text evidence="1">Binds 1 zinc ion per subunit.</text>
</comment>
<organism evidence="4 5">
    <name type="scientific">Maricaulis virginensis</name>
    <dbReference type="NCBI Taxonomy" id="144022"/>
    <lineage>
        <taxon>Bacteria</taxon>
        <taxon>Pseudomonadati</taxon>
        <taxon>Pseudomonadota</taxon>
        <taxon>Alphaproteobacteria</taxon>
        <taxon>Maricaulales</taxon>
        <taxon>Maricaulaceae</taxon>
        <taxon>Maricaulis</taxon>
    </lineage>
</organism>
<dbReference type="InterPro" id="IPR009197">
    <property type="entry name" value="MlrC"/>
</dbReference>
<feature type="domain" description="Microcystin LR degradation protein MlrC N-terminal" evidence="3">
    <location>
        <begin position="4"/>
        <end position="286"/>
    </location>
</feature>
<comment type="caution">
    <text evidence="4">The sequence shown here is derived from an EMBL/GenBank/DDBJ whole genome shotgun (WGS) entry which is preliminary data.</text>
</comment>
<dbReference type="InterPro" id="IPR010799">
    <property type="entry name" value="MlrC_C"/>
</dbReference>
<dbReference type="GO" id="GO:0046872">
    <property type="term" value="F:metal ion binding"/>
    <property type="evidence" value="ECO:0007669"/>
    <property type="project" value="UniProtKB-KW"/>
</dbReference>
<dbReference type="Proteomes" id="UP001143486">
    <property type="component" value="Unassembled WGS sequence"/>
</dbReference>
<sequence length="496" mass="51447">MKAYVAALRTETNSFVARATTLAGFRAGAYSAAGEGRVCAPTHPGCSAMIESARAAGMEVYRGPVAYAVPGGPVTAGAYAALKREILDALRACMPVDLVLLDLHGAMAAHGVPDCEGDLLAAIREVAGRATVVAGLLDLHATLSSAMLNAADLLHAYKEYPHTDVAERGRELFTLAHALVKGQTRPVAAVAACRALGGFPTTRDPMRAFVRAMREAETGAGGVLSVSLIHGFPWSDSADNGAKLLVYADGDRALADRTALVLAEYFAAIAEEAAERPLSIAEGLAHIADHAGERIVLADASDNPGGGADGDATHLVAALRDAGHTGIGVALFNDPVSLKACLNAGAGARLTLEIGGRMSRFSGAPVRVDGEVAGLAERIERGPADAAAGPPVGPVARFRTGFADFILCGSRREALWPGLFTATGADPSDYALIVLKSSTHFRASFAPLADRILSIGTPTAMNPDLASLPYKHLQRQIWPVDEVLPAASLLTDLQNK</sequence>
<keyword evidence="1" id="KW-0482">Metalloprotease</keyword>
<evidence type="ECO:0000313" key="4">
    <source>
        <dbReference type="EMBL" id="GLK53299.1"/>
    </source>
</evidence>
<comment type="similarity">
    <text evidence="1">Belongs to the peptidase M81 family.</text>
</comment>
<keyword evidence="5" id="KW-1185">Reference proteome</keyword>
<dbReference type="InterPro" id="IPR015995">
    <property type="entry name" value="MlrC_N"/>
</dbReference>
<dbReference type="GO" id="GO:0008237">
    <property type="term" value="F:metallopeptidase activity"/>
    <property type="evidence" value="ECO:0007669"/>
    <property type="project" value="UniProtKB-KW"/>
</dbReference>
<dbReference type="Pfam" id="PF07171">
    <property type="entry name" value="MlrC_C"/>
    <property type="match status" value="1"/>
</dbReference>
<gene>
    <name evidence="4" type="ORF">GCM10017621_28070</name>
</gene>
<reference evidence="4" key="2">
    <citation type="submission" date="2023-01" db="EMBL/GenBank/DDBJ databases">
        <authorList>
            <person name="Sun Q."/>
            <person name="Evtushenko L."/>
        </authorList>
    </citation>
    <scope>NUCLEOTIDE SEQUENCE</scope>
    <source>
        <strain evidence="4">VKM B-1513</strain>
    </source>
</reference>
<reference evidence="4" key="1">
    <citation type="journal article" date="2014" name="Int. J. Syst. Evol. Microbiol.">
        <title>Complete genome sequence of Corynebacterium casei LMG S-19264T (=DSM 44701T), isolated from a smear-ripened cheese.</title>
        <authorList>
            <consortium name="US DOE Joint Genome Institute (JGI-PGF)"/>
            <person name="Walter F."/>
            <person name="Albersmeier A."/>
            <person name="Kalinowski J."/>
            <person name="Ruckert C."/>
        </authorList>
    </citation>
    <scope>NUCLEOTIDE SEQUENCE</scope>
    <source>
        <strain evidence="4">VKM B-1513</strain>
    </source>
</reference>
<dbReference type="PIRSF" id="PIRSF012702">
    <property type="entry name" value="UCP012702"/>
    <property type="match status" value="1"/>
</dbReference>
<accession>A0A9W6IPM7</accession>
<dbReference type="Pfam" id="PF07364">
    <property type="entry name" value="DUF1485"/>
    <property type="match status" value="1"/>
</dbReference>
<dbReference type="RefSeq" id="WP_271187652.1">
    <property type="nucleotide sequence ID" value="NZ_BSFE01000009.1"/>
</dbReference>
<proteinExistence type="inferred from homology"/>
<dbReference type="AlphaFoldDB" id="A0A9W6IPM7"/>
<evidence type="ECO:0000259" key="3">
    <source>
        <dbReference type="Pfam" id="PF07364"/>
    </source>
</evidence>
<keyword evidence="1" id="KW-0479">Metal-binding</keyword>
<protein>
    <recommendedName>
        <fullName evidence="1">Microcystinase C</fullName>
        <shortName evidence="1">MlrC</shortName>
    </recommendedName>
</protein>
<feature type="domain" description="Microcystin LR degradation protein MlrC C-terminal" evidence="2">
    <location>
        <begin position="297"/>
        <end position="472"/>
    </location>
</feature>
<name>A0A9W6IPM7_9PROT</name>
<evidence type="ECO:0000313" key="5">
    <source>
        <dbReference type="Proteomes" id="UP001143486"/>
    </source>
</evidence>
<keyword evidence="1" id="KW-0378">Hydrolase</keyword>
<keyword evidence="1" id="KW-0645">Protease</keyword>